<dbReference type="InterPro" id="IPR036279">
    <property type="entry name" value="5-3_exonuclease_C_sf"/>
</dbReference>
<dbReference type="NCBIfam" id="NF004397">
    <property type="entry name" value="PRK05755.1"/>
    <property type="match status" value="1"/>
</dbReference>
<dbReference type="FunFam" id="1.20.1060.10:FF:000001">
    <property type="entry name" value="DNA polymerase I"/>
    <property type="match status" value="1"/>
</dbReference>
<dbReference type="InterPro" id="IPR019760">
    <property type="entry name" value="DNA-dir_DNA_pol_A_CS"/>
</dbReference>
<dbReference type="Pfam" id="PF00476">
    <property type="entry name" value="DNA_pol_A"/>
    <property type="match status" value="1"/>
</dbReference>
<dbReference type="GO" id="GO:0003677">
    <property type="term" value="F:DNA binding"/>
    <property type="evidence" value="ECO:0007669"/>
    <property type="project" value="UniProtKB-KW"/>
</dbReference>
<organism evidence="14 15">
    <name type="scientific">Lawsonia intracellularis (strain PHE/MN1-00)</name>
    <dbReference type="NCBI Taxonomy" id="363253"/>
    <lineage>
        <taxon>Bacteria</taxon>
        <taxon>Pseudomonadati</taxon>
        <taxon>Thermodesulfobacteriota</taxon>
        <taxon>Desulfovibrionia</taxon>
        <taxon>Desulfovibrionales</taxon>
        <taxon>Desulfovibrionaceae</taxon>
        <taxon>Lawsonia</taxon>
    </lineage>
</organism>
<keyword evidence="14" id="KW-0540">Nuclease</keyword>
<proteinExistence type="inferred from homology"/>
<dbReference type="Pfam" id="PF02739">
    <property type="entry name" value="5_3_exonuc_N"/>
    <property type="match status" value="1"/>
</dbReference>
<keyword evidence="10" id="KW-0234">DNA repair</keyword>
<evidence type="ECO:0000259" key="12">
    <source>
        <dbReference type="SMART" id="SM00475"/>
    </source>
</evidence>
<dbReference type="Pfam" id="PF01367">
    <property type="entry name" value="5_3_exonuc"/>
    <property type="match status" value="1"/>
</dbReference>
<dbReference type="InterPro" id="IPR001098">
    <property type="entry name" value="DNA-dir_DNA_pol_A_palm_dom"/>
</dbReference>
<dbReference type="Gene3D" id="3.30.70.370">
    <property type="match status" value="1"/>
</dbReference>
<feature type="domain" description="5'-3' exonuclease" evidence="12">
    <location>
        <begin position="10"/>
        <end position="265"/>
    </location>
</feature>
<dbReference type="InterPro" id="IPR043502">
    <property type="entry name" value="DNA/RNA_pol_sf"/>
</dbReference>
<evidence type="ECO:0000256" key="9">
    <source>
        <dbReference type="ARBA" id="ARBA00023125"/>
    </source>
</evidence>
<dbReference type="SUPFAM" id="SSF56672">
    <property type="entry name" value="DNA/RNA polymerases"/>
    <property type="match status" value="1"/>
</dbReference>
<dbReference type="STRING" id="363253.LI0102"/>
<dbReference type="PROSITE" id="PS00447">
    <property type="entry name" value="DNA_POLYMERASE_A"/>
    <property type="match status" value="1"/>
</dbReference>
<evidence type="ECO:0000256" key="1">
    <source>
        <dbReference type="ARBA" id="ARBA00007705"/>
    </source>
</evidence>
<dbReference type="RefSeq" id="WP_011526185.1">
    <property type="nucleotide sequence ID" value="NC_008011.1"/>
</dbReference>
<dbReference type="SMART" id="SM00482">
    <property type="entry name" value="POLAc"/>
    <property type="match status" value="1"/>
</dbReference>
<feature type="domain" description="DNA-directed DNA polymerase family A palm" evidence="13">
    <location>
        <begin position="622"/>
        <end position="828"/>
    </location>
</feature>
<dbReference type="HOGENOM" id="CLU_004675_0_0_7"/>
<comment type="similarity">
    <text evidence="1">Belongs to the DNA polymerase type-A family.</text>
</comment>
<dbReference type="GO" id="GO:0006302">
    <property type="term" value="P:double-strand break repair"/>
    <property type="evidence" value="ECO:0007669"/>
    <property type="project" value="TreeGrafter"/>
</dbReference>
<dbReference type="CDD" id="cd09898">
    <property type="entry name" value="H3TH_53EXO"/>
    <property type="match status" value="1"/>
</dbReference>
<dbReference type="Gene3D" id="1.10.150.20">
    <property type="entry name" value="5' to 3' exonuclease, C-terminal subdomain"/>
    <property type="match status" value="2"/>
</dbReference>
<dbReference type="InterPro" id="IPR036397">
    <property type="entry name" value="RNaseH_sf"/>
</dbReference>
<keyword evidence="6" id="KW-0235">DNA replication</keyword>
<dbReference type="PANTHER" id="PTHR10133">
    <property type="entry name" value="DNA POLYMERASE I"/>
    <property type="match status" value="1"/>
</dbReference>
<keyword evidence="14" id="KW-0269">Exonuclease</keyword>
<keyword evidence="15" id="KW-1185">Reference proteome</keyword>
<sequence>MNIKEFFSEDPIYLMDGSAFIYRGFYANQSMQRSDGFPTSALFNIGRIFLKILREEQPKYFVFVLDGPGTNFRHTLFPLYKAQRSPAPEALIKQIEPIKRLVISLGLCLTVASNSEADDCLASIAHRYRDNYPIVLIASDKDLKQCLDKNVLMWDPASKAEKITTLKSFKEDEGLLPSQWPDVQAIIGDSSDNIPGIPGIGLKTAKKIFQDFPSLESIKDNFSSLPLPVQKKFDGHLDAMFLYRQLTTLSTTECIDLQIDTIKVGPINVQETLTILREFELVSLEREFMAVVHQKKLIDPKGIIESGTSSHGQLSLFGSSKPINKIYCSTASDLPSVKGKIVALLTDKHEVTLAVENTEYFYTGPLLPLTKALNQSRHVVTPDLKSLLRTNGIWRTIPNTHWIDLGLATYLLDPEERDYSWPKLVARWGSVFGLSAGNPGLIALKVWEQLRNKLKTAQLLELMDSLELPLIPVLADMEAVGVVLDDQNLKIFLVEVQNSLDHLTETIYHEAGGSFNIRSAQQLGDILFNQLELPAAKKTRGGQASTSQEVLEKLSGQHPIIDTILEYRKLEKLRSTYLEPLPRLIGKDGRVHTTFNQLATATGRLSSSNPNLQNIPIRGSLGQRMRSCFTASQGNLLISADYSQVELRVLAHYSKDPTLLTAFLEGADIHTRTASLLYEKSQEEVTADERRNAKTINFGLIYGMGPQKLAQELNTTLNEAKKFIQRYFEHLQAIKKFYDQVEHSAKEYGYVTTIAGRRRLLPDIHSENIQLQALARRQAINTIIQGSAADIIKIAMLTVHGDTTLAKMDAQLILQVHDELVVEAPEDNAKEVGKRIAMLMSNVTPGGKPLIVPLVTQWSIGYDWGSAH</sequence>
<dbReference type="CDD" id="cd09859">
    <property type="entry name" value="PIN_53EXO"/>
    <property type="match status" value="1"/>
</dbReference>
<dbReference type="InterPro" id="IPR020046">
    <property type="entry name" value="5-3_exonucl_a-hlix_arch_N"/>
</dbReference>
<dbReference type="KEGG" id="lip:LI0102"/>
<dbReference type="GO" id="GO:0006261">
    <property type="term" value="P:DNA-templated DNA replication"/>
    <property type="evidence" value="ECO:0007669"/>
    <property type="project" value="InterPro"/>
</dbReference>
<dbReference type="Gene3D" id="3.30.420.10">
    <property type="entry name" value="Ribonuclease H-like superfamily/Ribonuclease H"/>
    <property type="match status" value="1"/>
</dbReference>
<dbReference type="CDD" id="cd08637">
    <property type="entry name" value="DNA_pol_A_pol_I_C"/>
    <property type="match status" value="1"/>
</dbReference>
<keyword evidence="7" id="KW-0227">DNA damage</keyword>
<evidence type="ECO:0000256" key="10">
    <source>
        <dbReference type="ARBA" id="ARBA00023204"/>
    </source>
</evidence>
<dbReference type="InterPro" id="IPR029060">
    <property type="entry name" value="PIN-like_dom_sf"/>
</dbReference>
<evidence type="ECO:0000256" key="4">
    <source>
        <dbReference type="ARBA" id="ARBA00022679"/>
    </source>
</evidence>
<evidence type="ECO:0000313" key="14">
    <source>
        <dbReference type="EMBL" id="CAJ54158.1"/>
    </source>
</evidence>
<dbReference type="FunFam" id="1.10.150.20:FF:000002">
    <property type="entry name" value="DNA polymerase I"/>
    <property type="match status" value="1"/>
</dbReference>
<keyword evidence="9" id="KW-0238">DNA-binding</keyword>
<keyword evidence="8" id="KW-0239">DNA-directed DNA polymerase</keyword>
<dbReference type="SMART" id="SM00279">
    <property type="entry name" value="HhH2"/>
    <property type="match status" value="1"/>
</dbReference>
<evidence type="ECO:0000256" key="8">
    <source>
        <dbReference type="ARBA" id="ARBA00022932"/>
    </source>
</evidence>
<dbReference type="InterPro" id="IPR002421">
    <property type="entry name" value="5-3_exonuclease"/>
</dbReference>
<dbReference type="eggNOG" id="COG0258">
    <property type="taxonomic scope" value="Bacteria"/>
</dbReference>
<keyword evidence="14" id="KW-0378">Hydrolase</keyword>
<dbReference type="EC" id="2.7.7.7" evidence="2"/>
<keyword evidence="5" id="KW-0548">Nucleotidyltransferase</keyword>
<dbReference type="FunFam" id="1.10.150.20:FF:000003">
    <property type="entry name" value="DNA polymerase I"/>
    <property type="match status" value="1"/>
</dbReference>
<dbReference type="SUPFAM" id="SSF47807">
    <property type="entry name" value="5' to 3' exonuclease, C-terminal subdomain"/>
    <property type="match status" value="1"/>
</dbReference>
<evidence type="ECO:0000256" key="7">
    <source>
        <dbReference type="ARBA" id="ARBA00022763"/>
    </source>
</evidence>
<dbReference type="GO" id="GO:0003887">
    <property type="term" value="F:DNA-directed DNA polymerase activity"/>
    <property type="evidence" value="ECO:0007669"/>
    <property type="project" value="UniProtKB-KW"/>
</dbReference>
<dbReference type="SUPFAM" id="SSF88723">
    <property type="entry name" value="PIN domain-like"/>
    <property type="match status" value="1"/>
</dbReference>
<protein>
    <recommendedName>
        <fullName evidence="3">DNA polymerase I</fullName>
        <ecNumber evidence="2">2.7.7.7</ecNumber>
    </recommendedName>
</protein>
<dbReference type="Gene3D" id="3.40.50.1010">
    <property type="entry name" value="5'-nuclease"/>
    <property type="match status" value="1"/>
</dbReference>
<dbReference type="InterPro" id="IPR008918">
    <property type="entry name" value="HhH2"/>
</dbReference>
<dbReference type="GO" id="GO:0008409">
    <property type="term" value="F:5'-3' exonuclease activity"/>
    <property type="evidence" value="ECO:0007669"/>
    <property type="project" value="InterPro"/>
</dbReference>
<accession>Q1MS67</accession>
<evidence type="ECO:0000256" key="11">
    <source>
        <dbReference type="ARBA" id="ARBA00049244"/>
    </source>
</evidence>
<dbReference type="SMART" id="SM00475">
    <property type="entry name" value="53EXOc"/>
    <property type="match status" value="1"/>
</dbReference>
<comment type="catalytic activity">
    <reaction evidence="11">
        <text>DNA(n) + a 2'-deoxyribonucleoside 5'-triphosphate = DNA(n+1) + diphosphate</text>
        <dbReference type="Rhea" id="RHEA:22508"/>
        <dbReference type="Rhea" id="RHEA-COMP:17339"/>
        <dbReference type="Rhea" id="RHEA-COMP:17340"/>
        <dbReference type="ChEBI" id="CHEBI:33019"/>
        <dbReference type="ChEBI" id="CHEBI:61560"/>
        <dbReference type="ChEBI" id="CHEBI:173112"/>
        <dbReference type="EC" id="2.7.7.7"/>
    </reaction>
</comment>
<dbReference type="Proteomes" id="UP000002430">
    <property type="component" value="Chromosome"/>
</dbReference>
<evidence type="ECO:0000256" key="6">
    <source>
        <dbReference type="ARBA" id="ARBA00022705"/>
    </source>
</evidence>
<name>Q1MS67_LAWIP</name>
<dbReference type="OrthoDB" id="9806424at2"/>
<evidence type="ECO:0000256" key="2">
    <source>
        <dbReference type="ARBA" id="ARBA00012417"/>
    </source>
</evidence>
<keyword evidence="4" id="KW-0808">Transferase</keyword>
<evidence type="ECO:0000256" key="3">
    <source>
        <dbReference type="ARBA" id="ARBA00020311"/>
    </source>
</evidence>
<reference evidence="14 15" key="1">
    <citation type="submission" date="2005-11" db="EMBL/GenBank/DDBJ databases">
        <title>The complete genome sequence of Lawsonia intracellularis: the causative agent of proliferative enteropathy.</title>
        <authorList>
            <person name="Kaur K."/>
            <person name="Zhang Q."/>
            <person name="Beckler D."/>
            <person name="Munir S."/>
            <person name="Li L."/>
            <person name="Kinsley K."/>
            <person name="Herron L."/>
            <person name="Peterson A."/>
            <person name="May B."/>
            <person name="Singh S."/>
            <person name="Gebhart C."/>
            <person name="Kapur V."/>
        </authorList>
    </citation>
    <scope>NUCLEOTIDE SEQUENCE [LARGE SCALE GENOMIC DNA]</scope>
    <source>
        <strain evidence="14 15">PHE/MN1-00</strain>
    </source>
</reference>
<dbReference type="InterPro" id="IPR020045">
    <property type="entry name" value="DNA_polI_H3TH"/>
</dbReference>
<evidence type="ECO:0000313" key="15">
    <source>
        <dbReference type="Proteomes" id="UP000002430"/>
    </source>
</evidence>
<gene>
    <name evidence="14" type="primary">polB</name>
    <name evidence="14" type="ordered locus">LI0102</name>
</gene>
<dbReference type="eggNOG" id="COG0749">
    <property type="taxonomic scope" value="Bacteria"/>
</dbReference>
<dbReference type="AlphaFoldDB" id="Q1MS67"/>
<dbReference type="InterPro" id="IPR002298">
    <property type="entry name" value="DNA_polymerase_A"/>
</dbReference>
<dbReference type="Gene3D" id="1.20.1060.10">
    <property type="entry name" value="Taq DNA Polymerase, Chain T, domain 4"/>
    <property type="match status" value="1"/>
</dbReference>
<evidence type="ECO:0000256" key="5">
    <source>
        <dbReference type="ARBA" id="ARBA00022695"/>
    </source>
</evidence>
<dbReference type="EMBL" id="AM180252">
    <property type="protein sequence ID" value="CAJ54158.1"/>
    <property type="molecule type" value="Genomic_DNA"/>
</dbReference>
<evidence type="ECO:0000259" key="13">
    <source>
        <dbReference type="SMART" id="SM00482"/>
    </source>
</evidence>
<dbReference type="PANTHER" id="PTHR10133:SF27">
    <property type="entry name" value="DNA POLYMERASE NU"/>
    <property type="match status" value="1"/>
</dbReference>
<dbReference type="PRINTS" id="PR00868">
    <property type="entry name" value="DNAPOLI"/>
</dbReference>